<feature type="non-terminal residue" evidence="1">
    <location>
        <position position="45"/>
    </location>
</feature>
<name>A0A9N9P2F5_9GLOM</name>
<reference evidence="1" key="1">
    <citation type="submission" date="2021-06" db="EMBL/GenBank/DDBJ databases">
        <authorList>
            <person name="Kallberg Y."/>
            <person name="Tangrot J."/>
            <person name="Rosling A."/>
        </authorList>
    </citation>
    <scope>NUCLEOTIDE SEQUENCE</scope>
    <source>
        <strain evidence="1">CL551</strain>
    </source>
</reference>
<dbReference type="EMBL" id="CAJVPV010056522">
    <property type="protein sequence ID" value="CAG8785786.1"/>
    <property type="molecule type" value="Genomic_DNA"/>
</dbReference>
<organism evidence="1 2">
    <name type="scientific">Acaulospora morrowiae</name>
    <dbReference type="NCBI Taxonomy" id="94023"/>
    <lineage>
        <taxon>Eukaryota</taxon>
        <taxon>Fungi</taxon>
        <taxon>Fungi incertae sedis</taxon>
        <taxon>Mucoromycota</taxon>
        <taxon>Glomeromycotina</taxon>
        <taxon>Glomeromycetes</taxon>
        <taxon>Diversisporales</taxon>
        <taxon>Acaulosporaceae</taxon>
        <taxon>Acaulospora</taxon>
    </lineage>
</organism>
<keyword evidence="2" id="KW-1185">Reference proteome</keyword>
<comment type="caution">
    <text evidence="1">The sequence shown here is derived from an EMBL/GenBank/DDBJ whole genome shotgun (WGS) entry which is preliminary data.</text>
</comment>
<proteinExistence type="predicted"/>
<evidence type="ECO:0000313" key="2">
    <source>
        <dbReference type="Proteomes" id="UP000789342"/>
    </source>
</evidence>
<gene>
    <name evidence="1" type="ORF">AMORRO_LOCUS17712</name>
</gene>
<accession>A0A9N9P2F5</accession>
<dbReference type="AlphaFoldDB" id="A0A9N9P2F5"/>
<sequence>MNFAILYNPAKFALSKLFLYNSSLALPSHAIQVNFVLFKLFLITQ</sequence>
<protein>
    <submittedName>
        <fullName evidence="1">14587_t:CDS:1</fullName>
    </submittedName>
</protein>
<dbReference type="Proteomes" id="UP000789342">
    <property type="component" value="Unassembled WGS sequence"/>
</dbReference>
<evidence type="ECO:0000313" key="1">
    <source>
        <dbReference type="EMBL" id="CAG8785786.1"/>
    </source>
</evidence>